<feature type="region of interest" description="Disordered" evidence="6">
    <location>
        <begin position="662"/>
        <end position="871"/>
    </location>
</feature>
<name>A0ABW2TUH1_9PSEU</name>
<evidence type="ECO:0000259" key="8">
    <source>
        <dbReference type="SMART" id="SM00387"/>
    </source>
</evidence>
<feature type="compositionally biased region" description="Low complexity" evidence="6">
    <location>
        <begin position="1051"/>
        <end position="1060"/>
    </location>
</feature>
<proteinExistence type="predicted"/>
<reference evidence="10" key="1">
    <citation type="journal article" date="2019" name="Int. J. Syst. Evol. Microbiol.">
        <title>The Global Catalogue of Microorganisms (GCM) 10K type strain sequencing project: providing services to taxonomists for standard genome sequencing and annotation.</title>
        <authorList>
            <consortium name="The Broad Institute Genomics Platform"/>
            <consortium name="The Broad Institute Genome Sequencing Center for Infectious Disease"/>
            <person name="Wu L."/>
            <person name="Ma J."/>
        </authorList>
    </citation>
    <scope>NUCLEOTIDE SEQUENCE [LARGE SCALE GENOMIC DNA]</scope>
    <source>
        <strain evidence="10">JCM 17695</strain>
    </source>
</reference>
<keyword evidence="4" id="KW-0808">Transferase</keyword>
<dbReference type="PANTHER" id="PTHR45436:SF5">
    <property type="entry name" value="SENSOR HISTIDINE KINASE TRCS"/>
    <property type="match status" value="1"/>
</dbReference>
<accession>A0ABW2TUH1</accession>
<dbReference type="Pfam" id="PF08376">
    <property type="entry name" value="NIT"/>
    <property type="match status" value="1"/>
</dbReference>
<dbReference type="Pfam" id="PF02518">
    <property type="entry name" value="HATPase_c"/>
    <property type="match status" value="1"/>
</dbReference>
<evidence type="ECO:0000256" key="3">
    <source>
        <dbReference type="ARBA" id="ARBA00022553"/>
    </source>
</evidence>
<organism evidence="9 10">
    <name type="scientific">Actinokineospora soli</name>
    <dbReference type="NCBI Taxonomy" id="1048753"/>
    <lineage>
        <taxon>Bacteria</taxon>
        <taxon>Bacillati</taxon>
        <taxon>Actinomycetota</taxon>
        <taxon>Actinomycetes</taxon>
        <taxon>Pseudonocardiales</taxon>
        <taxon>Pseudonocardiaceae</taxon>
        <taxon>Actinokineospora</taxon>
    </lineage>
</organism>
<dbReference type="InterPro" id="IPR013587">
    <property type="entry name" value="Nitrate/nitrite_sensing"/>
</dbReference>
<feature type="compositionally biased region" description="Low complexity" evidence="6">
    <location>
        <begin position="793"/>
        <end position="811"/>
    </location>
</feature>
<dbReference type="EC" id="2.7.13.3" evidence="2"/>
<dbReference type="SMART" id="SM00387">
    <property type="entry name" value="HATPase_c"/>
    <property type="match status" value="1"/>
</dbReference>
<comment type="caution">
    <text evidence="9">The sequence shown here is derived from an EMBL/GenBank/DDBJ whole genome shotgun (WGS) entry which is preliminary data.</text>
</comment>
<evidence type="ECO:0000256" key="6">
    <source>
        <dbReference type="SAM" id="MobiDB-lite"/>
    </source>
</evidence>
<keyword evidence="10" id="KW-1185">Reference proteome</keyword>
<comment type="catalytic activity">
    <reaction evidence="1">
        <text>ATP + protein L-histidine = ADP + protein N-phospho-L-histidine.</text>
        <dbReference type="EC" id="2.7.13.3"/>
    </reaction>
</comment>
<feature type="domain" description="Histidine kinase/HSP90-like ATPase" evidence="8">
    <location>
        <begin position="547"/>
        <end position="658"/>
    </location>
</feature>
<feature type="transmembrane region" description="Helical" evidence="7">
    <location>
        <begin position="40"/>
        <end position="61"/>
    </location>
</feature>
<dbReference type="Proteomes" id="UP001596512">
    <property type="component" value="Unassembled WGS sequence"/>
</dbReference>
<keyword evidence="7" id="KW-0812">Transmembrane</keyword>
<keyword evidence="3" id="KW-0597">Phosphoprotein</keyword>
<gene>
    <name evidence="9" type="ORF">ACFQV2_27480</name>
</gene>
<dbReference type="PANTHER" id="PTHR45436">
    <property type="entry name" value="SENSOR HISTIDINE KINASE YKOH"/>
    <property type="match status" value="1"/>
</dbReference>
<dbReference type="EMBL" id="JBHTEY010000004">
    <property type="protein sequence ID" value="MFC7616645.1"/>
    <property type="molecule type" value="Genomic_DNA"/>
</dbReference>
<evidence type="ECO:0000256" key="1">
    <source>
        <dbReference type="ARBA" id="ARBA00000085"/>
    </source>
</evidence>
<sequence>MSGTESTTGGTGAGTGGGEAVASRWSALTRWRDWNLPVKLSAIVLVPVVFAIVLGALTIAGQIERADSFRRVDRVVAVNDDLRKVLTWLQRERTKAATLLTGGSRDISFELTAEQRSADAARANLVRSVERAEFAGAATADRYAAVGARFTELDALRARVAERDVNGAEALSGYTAVIHSLLAFDRAAAEEIADPGLSGTAGALHDLEAAKEEVYYQQALVAMGIARGGLSGAELEALRASQARLDAHVAEFRSVATPAQLAEFDRMLDAPGVTTRLNLLRLVLGDESETLLPVGVPLPITSVDWNGASELTSGRISNVSGTLGREITTRSAALQDEASDGAGLASVVLTVALVLAAFIIISIGRPLLRSLELLRREAMKVAEESLPAAVERIRGGKDVPAEPEIVPVPITTGDEVGAVARAFDAIHRQALRLATEQAGLRANYSDVFVNLSRRSQGLVQRQLHLLEQLERDEEDADQLAVLFQLDHLATRMRRNNENLMVLSGSDPARRGSLPASLADLLRAAVSEIEQYQRVVIQPPADVQVVGYAVGDLIRLVAELLDNATAFSAPATQVAVSSHHSPGGQIRVEIADRGIGLPAAELAEANARLADSGAVDASTSRRMGLFVVGRLAARLGVKVWLEPAVGQGLRAIITVPAELCATPEPARVPVPTPTPAPRPPADPEPLPRRANGHSNGHATNGSTANGSANGTNGHATNGHATNGHATNGHTANGHSNGADPLGPWNPAEITSVDGPSTADLLNRLSPGDGASLPDRPVDTVAADPVPARGRRRSPPGAARPAGPRRCPAASRAAPPPSRPPSCCSPRGARRRDRLVGHHPRARAHPAAARDHADLRRDGLRVVPGGLRPGRQGVGLRRRQRFPHRADGVVRGGGRVHRLRSAPAHAAAQPGARQRRLPPAPPALVRPARRPRPARPPVELPARRAPGARGAPHRARARRAGRARPARRPLAVRRRLRLAGRGRGRQRGPRRHHHDRPAPAHPARAPGARQPRRGRRAAGAAPGVARDAEALRSRLAGFQRGLDRGRDSLAQRGAPAGAPSGSADHEGDGDA</sequence>
<feature type="compositionally biased region" description="Basic and acidic residues" evidence="6">
    <location>
        <begin position="846"/>
        <end position="858"/>
    </location>
</feature>
<feature type="compositionally biased region" description="Low complexity" evidence="6">
    <location>
        <begin position="899"/>
        <end position="910"/>
    </location>
</feature>
<evidence type="ECO:0000313" key="10">
    <source>
        <dbReference type="Proteomes" id="UP001596512"/>
    </source>
</evidence>
<keyword evidence="7" id="KW-1133">Transmembrane helix</keyword>
<evidence type="ECO:0000313" key="9">
    <source>
        <dbReference type="EMBL" id="MFC7616645.1"/>
    </source>
</evidence>
<evidence type="ECO:0000256" key="5">
    <source>
        <dbReference type="ARBA" id="ARBA00022777"/>
    </source>
</evidence>
<protein>
    <recommendedName>
        <fullName evidence="2">histidine kinase</fullName>
        <ecNumber evidence="2">2.7.13.3</ecNumber>
    </recommendedName>
</protein>
<evidence type="ECO:0000256" key="2">
    <source>
        <dbReference type="ARBA" id="ARBA00012438"/>
    </source>
</evidence>
<keyword evidence="7" id="KW-0472">Membrane</keyword>
<feature type="region of interest" description="Disordered" evidence="6">
    <location>
        <begin position="898"/>
        <end position="1069"/>
    </location>
</feature>
<evidence type="ECO:0000256" key="7">
    <source>
        <dbReference type="SAM" id="Phobius"/>
    </source>
</evidence>
<evidence type="ECO:0000256" key="4">
    <source>
        <dbReference type="ARBA" id="ARBA00022679"/>
    </source>
</evidence>
<feature type="compositionally biased region" description="Basic residues" evidence="6">
    <location>
        <begin position="949"/>
        <end position="993"/>
    </location>
</feature>
<feature type="transmembrane region" description="Helical" evidence="7">
    <location>
        <begin position="344"/>
        <end position="364"/>
    </location>
</feature>
<feature type="compositionally biased region" description="Basic residues" evidence="6">
    <location>
        <begin position="826"/>
        <end position="842"/>
    </location>
</feature>
<feature type="compositionally biased region" description="Polar residues" evidence="6">
    <location>
        <begin position="691"/>
        <end position="734"/>
    </location>
</feature>
<dbReference type="InterPro" id="IPR003594">
    <property type="entry name" value="HATPase_dom"/>
</dbReference>
<dbReference type="InterPro" id="IPR050428">
    <property type="entry name" value="TCS_sensor_his_kinase"/>
</dbReference>
<keyword evidence="5" id="KW-0418">Kinase</keyword>
<feature type="compositionally biased region" description="Pro residues" evidence="6">
    <location>
        <begin position="665"/>
        <end position="683"/>
    </location>
</feature>
<dbReference type="Gene3D" id="3.30.565.10">
    <property type="entry name" value="Histidine kinase-like ATPase, C-terminal domain"/>
    <property type="match status" value="1"/>
</dbReference>
<dbReference type="InterPro" id="IPR036890">
    <property type="entry name" value="HATPase_C_sf"/>
</dbReference>
<feature type="compositionally biased region" description="Low complexity" evidence="6">
    <location>
        <begin position="859"/>
        <end position="871"/>
    </location>
</feature>
<dbReference type="Gene3D" id="6.10.340.10">
    <property type="match status" value="1"/>
</dbReference>
<dbReference type="SUPFAM" id="SSF55874">
    <property type="entry name" value="ATPase domain of HSP90 chaperone/DNA topoisomerase II/histidine kinase"/>
    <property type="match status" value="1"/>
</dbReference>